<evidence type="ECO:0008006" key="5">
    <source>
        <dbReference type="Google" id="ProtNLM"/>
    </source>
</evidence>
<dbReference type="CDD" id="cd00570">
    <property type="entry name" value="GST_N_family"/>
    <property type="match status" value="1"/>
</dbReference>
<sequence>MASQVDPDLQTLYITDESTPKPAVNTKYPRIYGHLLCPYVEKARIAFAARGIQYQSVEVDLGKKTPWHLAINGGLVPVLELPDGTIINESKIIMEFAEEAYPGSGFSLLPEDPVARAKVRAGSLLLDGFNAAYFPIYLKKTYDEADFVKLRDSIQKIENFLSAHAKEGSPFALGTPAPNQLDTHIYAHLERLAMLKDSGLHWVWEHSHLESYPHILKLLAAFRETPAFSNGRVLANPKPWREFIGKMAEKPPGERVQLYLPISNE</sequence>
<evidence type="ECO:0000259" key="2">
    <source>
        <dbReference type="PROSITE" id="PS50405"/>
    </source>
</evidence>
<organism evidence="3 4">
    <name type="scientific">Halteria grandinella</name>
    <dbReference type="NCBI Taxonomy" id="5974"/>
    <lineage>
        <taxon>Eukaryota</taxon>
        <taxon>Sar</taxon>
        <taxon>Alveolata</taxon>
        <taxon>Ciliophora</taxon>
        <taxon>Intramacronucleata</taxon>
        <taxon>Spirotrichea</taxon>
        <taxon>Stichotrichia</taxon>
        <taxon>Sporadotrichida</taxon>
        <taxon>Halteriidae</taxon>
        <taxon>Halteria</taxon>
    </lineage>
</organism>
<protein>
    <recommendedName>
        <fullName evidence="5">Glutathione S-transferase</fullName>
    </recommendedName>
</protein>
<dbReference type="SUPFAM" id="SSF52833">
    <property type="entry name" value="Thioredoxin-like"/>
    <property type="match status" value="1"/>
</dbReference>
<feature type="domain" description="GST C-terminal" evidence="2">
    <location>
        <begin position="112"/>
        <end position="243"/>
    </location>
</feature>
<keyword evidence="4" id="KW-1185">Reference proteome</keyword>
<comment type="caution">
    <text evidence="3">The sequence shown here is derived from an EMBL/GenBank/DDBJ whole genome shotgun (WGS) entry which is preliminary data.</text>
</comment>
<dbReference type="InterPro" id="IPR036249">
    <property type="entry name" value="Thioredoxin-like_sf"/>
</dbReference>
<dbReference type="PANTHER" id="PTHR43968:SF6">
    <property type="entry name" value="GLUTATHIONE S-TRANSFERASE OMEGA"/>
    <property type="match status" value="1"/>
</dbReference>
<reference evidence="3" key="1">
    <citation type="submission" date="2019-06" db="EMBL/GenBank/DDBJ databases">
        <authorList>
            <person name="Zheng W."/>
        </authorList>
    </citation>
    <scope>NUCLEOTIDE SEQUENCE</scope>
    <source>
        <strain evidence="3">QDHG01</strain>
    </source>
</reference>
<dbReference type="PANTHER" id="PTHR43968">
    <property type="match status" value="1"/>
</dbReference>
<gene>
    <name evidence="3" type="ORF">FGO68_gene7124</name>
</gene>
<evidence type="ECO:0000313" key="3">
    <source>
        <dbReference type="EMBL" id="TNV76543.1"/>
    </source>
</evidence>
<dbReference type="InterPro" id="IPR010987">
    <property type="entry name" value="Glutathione-S-Trfase_C-like"/>
</dbReference>
<dbReference type="GO" id="GO:0005737">
    <property type="term" value="C:cytoplasm"/>
    <property type="evidence" value="ECO:0007669"/>
    <property type="project" value="TreeGrafter"/>
</dbReference>
<dbReference type="OrthoDB" id="424403at2759"/>
<dbReference type="Pfam" id="PF13409">
    <property type="entry name" value="GST_N_2"/>
    <property type="match status" value="1"/>
</dbReference>
<dbReference type="Proteomes" id="UP000785679">
    <property type="component" value="Unassembled WGS sequence"/>
</dbReference>
<name>A0A8J8NKQ7_HALGN</name>
<dbReference type="SFLD" id="SFLDS00019">
    <property type="entry name" value="Glutathione_Transferase_(cytos"/>
    <property type="match status" value="1"/>
</dbReference>
<dbReference type="PROSITE" id="PS50404">
    <property type="entry name" value="GST_NTER"/>
    <property type="match status" value="1"/>
</dbReference>
<dbReference type="InterPro" id="IPR050983">
    <property type="entry name" value="GST_Omega/HSP26"/>
</dbReference>
<dbReference type="AlphaFoldDB" id="A0A8J8NKQ7"/>
<dbReference type="PROSITE" id="PS50405">
    <property type="entry name" value="GST_CTER"/>
    <property type="match status" value="1"/>
</dbReference>
<feature type="domain" description="GST N-terminal" evidence="1">
    <location>
        <begin position="27"/>
        <end position="105"/>
    </location>
</feature>
<evidence type="ECO:0000313" key="4">
    <source>
        <dbReference type="Proteomes" id="UP000785679"/>
    </source>
</evidence>
<dbReference type="SUPFAM" id="SSF47616">
    <property type="entry name" value="GST C-terminal domain-like"/>
    <property type="match status" value="1"/>
</dbReference>
<dbReference type="SFLD" id="SFLDG00358">
    <property type="entry name" value="Main_(cytGST)"/>
    <property type="match status" value="1"/>
</dbReference>
<evidence type="ECO:0000259" key="1">
    <source>
        <dbReference type="PROSITE" id="PS50404"/>
    </source>
</evidence>
<dbReference type="Gene3D" id="3.40.30.10">
    <property type="entry name" value="Glutaredoxin"/>
    <property type="match status" value="1"/>
</dbReference>
<dbReference type="InterPro" id="IPR040079">
    <property type="entry name" value="Glutathione_S-Trfase"/>
</dbReference>
<dbReference type="Gene3D" id="1.20.1050.10">
    <property type="match status" value="1"/>
</dbReference>
<accession>A0A8J8NKQ7</accession>
<dbReference type="InterPro" id="IPR004045">
    <property type="entry name" value="Glutathione_S-Trfase_N"/>
</dbReference>
<proteinExistence type="predicted"/>
<dbReference type="EMBL" id="RRYP01013391">
    <property type="protein sequence ID" value="TNV76543.1"/>
    <property type="molecule type" value="Genomic_DNA"/>
</dbReference>
<dbReference type="InterPro" id="IPR036282">
    <property type="entry name" value="Glutathione-S-Trfase_C_sf"/>
</dbReference>